<sequence length="24" mass="2708">MWLGCTHAANCINHLLLKLAPLKF</sequence>
<evidence type="ECO:0000313" key="1">
    <source>
        <dbReference type="EMBL" id="MBX68781.1"/>
    </source>
</evidence>
<name>A0A2P2QPG3_RHIMU</name>
<dbReference type="AlphaFoldDB" id="A0A2P2QPG3"/>
<protein>
    <submittedName>
        <fullName evidence="1">Uncharacterized protein</fullName>
    </submittedName>
</protein>
<accession>A0A2P2QPG3</accession>
<dbReference type="EMBL" id="GGEC01088297">
    <property type="protein sequence ID" value="MBX68781.1"/>
    <property type="molecule type" value="Transcribed_RNA"/>
</dbReference>
<organism evidence="1">
    <name type="scientific">Rhizophora mucronata</name>
    <name type="common">Asiatic mangrove</name>
    <dbReference type="NCBI Taxonomy" id="61149"/>
    <lineage>
        <taxon>Eukaryota</taxon>
        <taxon>Viridiplantae</taxon>
        <taxon>Streptophyta</taxon>
        <taxon>Embryophyta</taxon>
        <taxon>Tracheophyta</taxon>
        <taxon>Spermatophyta</taxon>
        <taxon>Magnoliopsida</taxon>
        <taxon>eudicotyledons</taxon>
        <taxon>Gunneridae</taxon>
        <taxon>Pentapetalae</taxon>
        <taxon>rosids</taxon>
        <taxon>fabids</taxon>
        <taxon>Malpighiales</taxon>
        <taxon>Rhizophoraceae</taxon>
        <taxon>Rhizophora</taxon>
    </lineage>
</organism>
<proteinExistence type="predicted"/>
<reference evidence="1" key="1">
    <citation type="submission" date="2018-02" db="EMBL/GenBank/DDBJ databases">
        <title>Rhizophora mucronata_Transcriptome.</title>
        <authorList>
            <person name="Meera S.P."/>
            <person name="Sreeshan A."/>
            <person name="Augustine A."/>
        </authorList>
    </citation>
    <scope>NUCLEOTIDE SEQUENCE</scope>
    <source>
        <tissue evidence="1">Leaf</tissue>
    </source>
</reference>